<dbReference type="EMBL" id="DUZY01000006">
    <property type="protein sequence ID" value="DAD42154.1"/>
    <property type="molecule type" value="Genomic_DNA"/>
</dbReference>
<dbReference type="AlphaFoldDB" id="A0A822Z703"/>
<accession>A0A822Z703</accession>
<evidence type="ECO:0000313" key="2">
    <source>
        <dbReference type="Proteomes" id="UP000607653"/>
    </source>
</evidence>
<dbReference type="Proteomes" id="UP000607653">
    <property type="component" value="Unassembled WGS sequence"/>
</dbReference>
<proteinExistence type="predicted"/>
<keyword evidence="2" id="KW-1185">Reference proteome</keyword>
<evidence type="ECO:0000313" key="1">
    <source>
        <dbReference type="EMBL" id="DAD42154.1"/>
    </source>
</evidence>
<organism evidence="1 2">
    <name type="scientific">Nelumbo nucifera</name>
    <name type="common">Sacred lotus</name>
    <dbReference type="NCBI Taxonomy" id="4432"/>
    <lineage>
        <taxon>Eukaryota</taxon>
        <taxon>Viridiplantae</taxon>
        <taxon>Streptophyta</taxon>
        <taxon>Embryophyta</taxon>
        <taxon>Tracheophyta</taxon>
        <taxon>Spermatophyta</taxon>
        <taxon>Magnoliopsida</taxon>
        <taxon>Proteales</taxon>
        <taxon>Nelumbonaceae</taxon>
        <taxon>Nelumbo</taxon>
    </lineage>
</organism>
<comment type="caution">
    <text evidence="1">The sequence shown here is derived from an EMBL/GenBank/DDBJ whole genome shotgun (WGS) entry which is preliminary data.</text>
</comment>
<sequence>MNTLERTRRIFLGNQSRSMYDTCRILTGPGEFSILKAFTTLLRRIPHSLPSKRMRVGIL</sequence>
<gene>
    <name evidence="1" type="ORF">HUJ06_000384</name>
</gene>
<reference evidence="1 2" key="1">
    <citation type="journal article" date="2020" name="Mol. Biol. Evol.">
        <title>Distinct Expression and Methylation Patterns for Genes with Different Fates following a Single Whole-Genome Duplication in Flowering Plants.</title>
        <authorList>
            <person name="Shi T."/>
            <person name="Rahmani R.S."/>
            <person name="Gugger P.F."/>
            <person name="Wang M."/>
            <person name="Li H."/>
            <person name="Zhang Y."/>
            <person name="Li Z."/>
            <person name="Wang Q."/>
            <person name="Van de Peer Y."/>
            <person name="Marchal K."/>
            <person name="Chen J."/>
        </authorList>
    </citation>
    <scope>NUCLEOTIDE SEQUENCE [LARGE SCALE GENOMIC DNA]</scope>
    <source>
        <tissue evidence="1">Leaf</tissue>
    </source>
</reference>
<protein>
    <submittedName>
        <fullName evidence="1">Uncharacterized protein</fullName>
    </submittedName>
</protein>
<name>A0A822Z703_NELNU</name>